<feature type="transmembrane region" description="Helical" evidence="5">
    <location>
        <begin position="55"/>
        <end position="73"/>
    </location>
</feature>
<evidence type="ECO:0000256" key="6">
    <source>
        <dbReference type="SAM" id="MobiDB-lite"/>
    </source>
</evidence>
<dbReference type="PANTHER" id="PTHR39344">
    <property type="entry name" value="UPF0182 PROTEIN SLL1060"/>
    <property type="match status" value="1"/>
</dbReference>
<dbReference type="STRING" id="36842.SAMN02194393_05429"/>
<evidence type="ECO:0000256" key="1">
    <source>
        <dbReference type="ARBA" id="ARBA00022475"/>
    </source>
</evidence>
<evidence type="ECO:0000256" key="2">
    <source>
        <dbReference type="ARBA" id="ARBA00022692"/>
    </source>
</evidence>
<proteinExistence type="inferred from homology"/>
<feature type="transmembrane region" description="Helical" evidence="5">
    <location>
        <begin position="94"/>
        <end position="119"/>
    </location>
</feature>
<reference evidence="7 8" key="1">
    <citation type="submission" date="2017-02" db="EMBL/GenBank/DDBJ databases">
        <authorList>
            <person name="Peterson S.W."/>
        </authorList>
    </citation>
    <scope>NUCLEOTIDE SEQUENCE [LARGE SCALE GENOMIC DNA]</scope>
    <source>
        <strain evidence="7 8">M1</strain>
    </source>
</reference>
<protein>
    <recommendedName>
        <fullName evidence="5">UPF0182 protein SAMN02194393_05429</fullName>
    </recommendedName>
</protein>
<name>A0A1T5MV37_9FIRM</name>
<dbReference type="GO" id="GO:0005886">
    <property type="term" value="C:plasma membrane"/>
    <property type="evidence" value="ECO:0007669"/>
    <property type="project" value="UniProtKB-SubCell"/>
</dbReference>
<sequence length="943" mass="108800">MTNARRFIIGIIVLLFIMISTSFNTVINFITEYKWFRVLGFEEVFLTKLMTQLKIGIPVFLILTILIYIYLIFIKKDYYKKVNAVHSGISEKRINQLALVGAAFLSFISSSTLAGNLWFDILRFVNGTNFNITEPIFNKDISFYLFRYPLLTKIYYMLITFIVLLAIITVVFYVIMMMLRRPTLIEINSESEFNTRQINMDNGRKILNIAGRQLLILGVIFFAVLGLGYFIRSYDLLYSPRGVAYGASYTDIKVTLLKYRVIMIIAFLSAVLLIIGVKRKKFRLAVSGPALMILISIIGNIIALGVQNYIVSPDEISKEKEYIDYNIKYTQKAYGLEDVKEEIFAANLDLTLEDLKENADTISNIRINDYRPTELVYNQKQGIRYYYNFNDVDIDRYYIDGKYRQVFLSPRELDHSKIEPDVLTFINKHLKYTHGYGIALSPVNKVTSEGLPELLIKNIPPETTVEELKVERPEIYFGELTNDYIIVNAKEKEFDYPKGSSNVYNIYEGNAGIKLNGFNKLLYAYRQRNLKMLLSGNITSESKIVINRNIHDRVRKIMPYIEYDSDPYLVINEGKLYWIIDAYTTSTNYPYSEPINDSNINYIRNSVKVVIDAYNGDTTYYLADGDDPVVQTYAKIFPQLFTPIDEMPEGLRAHIRYPQVFFDIQASIYRTYHMEDSKVFYNKEDEWHIAKEKYDQEEQQIESNYLMFKLPEEEKEEFILSVPYTPKNKPNMTALLVGRNDGENYGELVVYKLPKNKNIYGPIQIENRIDSDPAISKEFTYWNQQGSRVVRGNLLIIPIEESLLYVEPIYLQASAEDSLPEVRRVIVAYGDKIVMEPTLQGALEGIFGKDTEKPKPDIPAPQLPIEEAGDIKGLIIRANDVFNRSTEAQRQGDWAEYGKLIEELEGILKRLNEINGANDTNDIEGTDIEGTDIEDTDIEGTEE</sequence>
<evidence type="ECO:0000313" key="7">
    <source>
        <dbReference type="EMBL" id="SKC92096.1"/>
    </source>
</evidence>
<evidence type="ECO:0000256" key="3">
    <source>
        <dbReference type="ARBA" id="ARBA00022989"/>
    </source>
</evidence>
<dbReference type="EMBL" id="FUZT01000027">
    <property type="protein sequence ID" value="SKC92096.1"/>
    <property type="molecule type" value="Genomic_DNA"/>
</dbReference>
<feature type="transmembrane region" description="Helical" evidence="5">
    <location>
        <begin position="7"/>
        <end position="30"/>
    </location>
</feature>
<dbReference type="PANTHER" id="PTHR39344:SF1">
    <property type="entry name" value="UPF0182 PROTEIN SLL1060"/>
    <property type="match status" value="1"/>
</dbReference>
<feature type="transmembrane region" description="Helical" evidence="5">
    <location>
        <begin position="154"/>
        <end position="175"/>
    </location>
</feature>
<dbReference type="InterPro" id="IPR005372">
    <property type="entry name" value="UPF0182"/>
</dbReference>
<keyword evidence="8" id="KW-1185">Reference proteome</keyword>
<feature type="compositionally biased region" description="Acidic residues" evidence="6">
    <location>
        <begin position="921"/>
        <end position="943"/>
    </location>
</feature>
<dbReference type="HAMAP" id="MF_01600">
    <property type="entry name" value="UPF0182"/>
    <property type="match status" value="1"/>
</dbReference>
<evidence type="ECO:0000256" key="5">
    <source>
        <dbReference type="HAMAP-Rule" id="MF_01600"/>
    </source>
</evidence>
<dbReference type="GO" id="GO:0005576">
    <property type="term" value="C:extracellular region"/>
    <property type="evidence" value="ECO:0007669"/>
    <property type="project" value="TreeGrafter"/>
</dbReference>
<dbReference type="AlphaFoldDB" id="A0A1T5MV37"/>
<comment type="subcellular location">
    <subcellularLocation>
        <location evidence="5">Cell membrane</location>
        <topology evidence="5">Multi-pass membrane protein</topology>
    </subcellularLocation>
</comment>
<evidence type="ECO:0000256" key="4">
    <source>
        <dbReference type="ARBA" id="ARBA00023136"/>
    </source>
</evidence>
<gene>
    <name evidence="7" type="ORF">SAMN02194393_05429</name>
</gene>
<dbReference type="RefSeq" id="WP_244282256.1">
    <property type="nucleotide sequence ID" value="NZ_FUZT01000027.1"/>
</dbReference>
<feature type="region of interest" description="Disordered" evidence="6">
    <location>
        <begin position="918"/>
        <end position="943"/>
    </location>
</feature>
<dbReference type="Pfam" id="PF03699">
    <property type="entry name" value="UPF0182"/>
    <property type="match status" value="1"/>
</dbReference>
<keyword evidence="1 5" id="KW-1003">Cell membrane</keyword>
<keyword evidence="4 5" id="KW-0472">Membrane</keyword>
<organism evidence="7 8">
    <name type="scientific">Maledivibacter halophilus</name>
    <dbReference type="NCBI Taxonomy" id="36842"/>
    <lineage>
        <taxon>Bacteria</taxon>
        <taxon>Bacillati</taxon>
        <taxon>Bacillota</taxon>
        <taxon>Clostridia</taxon>
        <taxon>Peptostreptococcales</taxon>
        <taxon>Caminicellaceae</taxon>
        <taxon>Maledivibacter</taxon>
    </lineage>
</organism>
<dbReference type="Proteomes" id="UP000190285">
    <property type="component" value="Unassembled WGS sequence"/>
</dbReference>
<feature type="transmembrane region" description="Helical" evidence="5">
    <location>
        <begin position="214"/>
        <end position="231"/>
    </location>
</feature>
<feature type="transmembrane region" description="Helical" evidence="5">
    <location>
        <begin position="259"/>
        <end position="277"/>
    </location>
</feature>
<evidence type="ECO:0000313" key="8">
    <source>
        <dbReference type="Proteomes" id="UP000190285"/>
    </source>
</evidence>
<keyword evidence="3 5" id="KW-1133">Transmembrane helix</keyword>
<comment type="similarity">
    <text evidence="5">Belongs to the UPF0182 family.</text>
</comment>
<keyword evidence="2 5" id="KW-0812">Transmembrane</keyword>
<accession>A0A1T5MV37</accession>
<feature type="transmembrane region" description="Helical" evidence="5">
    <location>
        <begin position="289"/>
        <end position="310"/>
    </location>
</feature>